<reference evidence="9 10" key="1">
    <citation type="submission" date="2020-04" db="EMBL/GenBank/DDBJ databases">
        <authorList>
            <person name="Alioto T."/>
            <person name="Alioto T."/>
            <person name="Gomez Garrido J."/>
        </authorList>
    </citation>
    <scope>NUCLEOTIDE SEQUENCE [LARGE SCALE GENOMIC DNA]</scope>
</reference>
<sequence>MAASINEKLSDSFYMKLQPYIRSNEQVDEHSNRFDSRKNAERAENTAEERKCERCCTKYRVQMDSNGVPKPLDAKNLCKFHSGKPFYSHGHGDTIYSCCEASVYEPFYSLDGEEEDYCTTHNYHVSEFSGFFNKESEIVSTASSSGSNKAVYALDCEMCVTVNGYECCRVTVVDERNIVVYESSVKPEDFIIDYVTQFSGITKETLEDGPCKSLKEVQDDLLELFKKDTILMGHSINNDLKSLKLRHDMLVDTVIVFPHRNFSKRNSLRWLAEKNLGRIIQKGKAGHDSAEDARTCIDLMRKEVGLDYNFFINTDKQFKSKL</sequence>
<dbReference type="InterPro" id="IPR034922">
    <property type="entry name" value="REX1-like_exo"/>
</dbReference>
<comment type="similarity">
    <text evidence="2">Belongs to the REXO1/REXO3 family.</text>
</comment>
<feature type="region of interest" description="Disordered" evidence="7">
    <location>
        <begin position="26"/>
        <end position="45"/>
    </location>
</feature>
<comment type="caution">
    <text evidence="9">The sequence shown here is derived from an EMBL/GenBank/DDBJ whole genome shotgun (WGS) entry which is preliminary data.</text>
</comment>
<evidence type="ECO:0000313" key="9">
    <source>
        <dbReference type="EMBL" id="CAB3382108.1"/>
    </source>
</evidence>
<dbReference type="OrthoDB" id="206335at2759"/>
<evidence type="ECO:0000256" key="4">
    <source>
        <dbReference type="ARBA" id="ARBA00022801"/>
    </source>
</evidence>
<dbReference type="PANTHER" id="PTHR12801">
    <property type="entry name" value="RNA EXONUCLEASE REXO1 / RECO3 FAMILY MEMBER-RELATED"/>
    <property type="match status" value="1"/>
</dbReference>
<dbReference type="InterPro" id="IPR036397">
    <property type="entry name" value="RNaseH_sf"/>
</dbReference>
<dbReference type="SMART" id="SM00479">
    <property type="entry name" value="EXOIII"/>
    <property type="match status" value="1"/>
</dbReference>
<dbReference type="InterPro" id="IPR013520">
    <property type="entry name" value="Ribonucl_H"/>
</dbReference>
<dbReference type="InterPro" id="IPR047021">
    <property type="entry name" value="REXO1/3/4-like"/>
</dbReference>
<dbReference type="FunFam" id="3.30.420.10:FF:000031">
    <property type="entry name" value="RNA exonuclease 1"/>
    <property type="match status" value="1"/>
</dbReference>
<accession>A0A8S1DEV5</accession>
<keyword evidence="6" id="KW-0539">Nucleus</keyword>
<evidence type="ECO:0000256" key="3">
    <source>
        <dbReference type="ARBA" id="ARBA00022722"/>
    </source>
</evidence>
<evidence type="ECO:0000256" key="1">
    <source>
        <dbReference type="ARBA" id="ARBA00004123"/>
    </source>
</evidence>
<gene>
    <name evidence="9" type="ORF">CLODIP_2_CD01030</name>
</gene>
<dbReference type="GO" id="GO:0005634">
    <property type="term" value="C:nucleus"/>
    <property type="evidence" value="ECO:0007669"/>
    <property type="project" value="UniProtKB-SubCell"/>
</dbReference>
<dbReference type="CDD" id="cd06145">
    <property type="entry name" value="REX1_like"/>
    <property type="match status" value="1"/>
</dbReference>
<dbReference type="InterPro" id="IPR012337">
    <property type="entry name" value="RNaseH-like_sf"/>
</dbReference>
<keyword evidence="3" id="KW-0540">Nuclease</keyword>
<evidence type="ECO:0000256" key="7">
    <source>
        <dbReference type="SAM" id="MobiDB-lite"/>
    </source>
</evidence>
<dbReference type="Gene3D" id="3.30.420.10">
    <property type="entry name" value="Ribonuclease H-like superfamily/Ribonuclease H"/>
    <property type="match status" value="1"/>
</dbReference>
<keyword evidence="4" id="KW-0378">Hydrolase</keyword>
<evidence type="ECO:0000313" key="10">
    <source>
        <dbReference type="Proteomes" id="UP000494165"/>
    </source>
</evidence>
<evidence type="ECO:0000256" key="5">
    <source>
        <dbReference type="ARBA" id="ARBA00022839"/>
    </source>
</evidence>
<dbReference type="GO" id="GO:0004527">
    <property type="term" value="F:exonuclease activity"/>
    <property type="evidence" value="ECO:0007669"/>
    <property type="project" value="UniProtKB-KW"/>
</dbReference>
<evidence type="ECO:0000256" key="2">
    <source>
        <dbReference type="ARBA" id="ARBA00006357"/>
    </source>
</evidence>
<evidence type="ECO:0000259" key="8">
    <source>
        <dbReference type="SMART" id="SM00479"/>
    </source>
</evidence>
<evidence type="ECO:0000256" key="6">
    <source>
        <dbReference type="ARBA" id="ARBA00023242"/>
    </source>
</evidence>
<keyword evidence="10" id="KW-1185">Reference proteome</keyword>
<organism evidence="9 10">
    <name type="scientific">Cloeon dipterum</name>
    <dbReference type="NCBI Taxonomy" id="197152"/>
    <lineage>
        <taxon>Eukaryota</taxon>
        <taxon>Metazoa</taxon>
        <taxon>Ecdysozoa</taxon>
        <taxon>Arthropoda</taxon>
        <taxon>Hexapoda</taxon>
        <taxon>Insecta</taxon>
        <taxon>Pterygota</taxon>
        <taxon>Palaeoptera</taxon>
        <taxon>Ephemeroptera</taxon>
        <taxon>Pisciforma</taxon>
        <taxon>Baetidae</taxon>
        <taxon>Cloeon</taxon>
    </lineage>
</organism>
<dbReference type="GO" id="GO:0003676">
    <property type="term" value="F:nucleic acid binding"/>
    <property type="evidence" value="ECO:0007669"/>
    <property type="project" value="InterPro"/>
</dbReference>
<proteinExistence type="inferred from homology"/>
<keyword evidence="5" id="KW-0269">Exonuclease</keyword>
<protein>
    <recommendedName>
        <fullName evidence="8">Exonuclease domain-containing protein</fullName>
    </recommendedName>
</protein>
<name>A0A8S1DEV5_9INSE</name>
<feature type="domain" description="Exonuclease" evidence="8">
    <location>
        <begin position="150"/>
        <end position="309"/>
    </location>
</feature>
<dbReference type="SUPFAM" id="SSF53098">
    <property type="entry name" value="Ribonuclease H-like"/>
    <property type="match status" value="1"/>
</dbReference>
<dbReference type="PANTHER" id="PTHR12801:SF115">
    <property type="entry name" value="FI18136P1-RELATED"/>
    <property type="match status" value="1"/>
</dbReference>
<dbReference type="Proteomes" id="UP000494165">
    <property type="component" value="Unassembled WGS sequence"/>
</dbReference>
<dbReference type="GO" id="GO:0010629">
    <property type="term" value="P:negative regulation of gene expression"/>
    <property type="evidence" value="ECO:0007669"/>
    <property type="project" value="UniProtKB-ARBA"/>
</dbReference>
<dbReference type="Pfam" id="PF00929">
    <property type="entry name" value="RNase_T"/>
    <property type="match status" value="1"/>
</dbReference>
<dbReference type="EMBL" id="CADEPI010000257">
    <property type="protein sequence ID" value="CAB3382108.1"/>
    <property type="molecule type" value="Genomic_DNA"/>
</dbReference>
<dbReference type="AlphaFoldDB" id="A0A8S1DEV5"/>
<comment type="subcellular location">
    <subcellularLocation>
        <location evidence="1">Nucleus</location>
    </subcellularLocation>
</comment>